<keyword evidence="2" id="KW-0472">Membrane</keyword>
<protein>
    <submittedName>
        <fullName evidence="3">Stage III sporulation protein AG</fullName>
    </submittedName>
</protein>
<dbReference type="STRING" id="1527.SAMN04489757_11182"/>
<dbReference type="InterPro" id="IPR014195">
    <property type="entry name" value="Spore_III_AG"/>
</dbReference>
<evidence type="ECO:0000313" key="3">
    <source>
        <dbReference type="EMBL" id="SFO16653.1"/>
    </source>
</evidence>
<name>A0A1I5EZ00_9FIRM</name>
<dbReference type="EMBL" id="FOWD01000011">
    <property type="protein sequence ID" value="SFO16653.1"/>
    <property type="molecule type" value="Genomic_DNA"/>
</dbReference>
<evidence type="ECO:0000256" key="2">
    <source>
        <dbReference type="SAM" id="Phobius"/>
    </source>
</evidence>
<reference evidence="3 4" key="1">
    <citation type="submission" date="2016-10" db="EMBL/GenBank/DDBJ databases">
        <authorList>
            <person name="de Groot N.N."/>
        </authorList>
    </citation>
    <scope>NUCLEOTIDE SEQUENCE [LARGE SCALE GENOMIC DNA]</scope>
    <source>
        <strain evidence="3 4">DSM 1283</strain>
    </source>
</reference>
<dbReference type="OrthoDB" id="2061035at2"/>
<dbReference type="NCBIfam" id="TIGR02830">
    <property type="entry name" value="spore_III_AG"/>
    <property type="match status" value="1"/>
</dbReference>
<dbReference type="AlphaFoldDB" id="A0A1I5EZ00"/>
<evidence type="ECO:0000313" key="4">
    <source>
        <dbReference type="Proteomes" id="UP000198806"/>
    </source>
</evidence>
<gene>
    <name evidence="3" type="ORF">SAMN04489757_11182</name>
</gene>
<keyword evidence="2" id="KW-1133">Transmembrane helix</keyword>
<sequence length="217" mass="23706">MDKIKNKESDHEKDIGKENGKKIAGKKFIIKPANLVMLLIAGVLLLLTSFPNLFSSKSLQNEKNAPEKTVQTTRSSSDIKEEDETEAYSDDLEKKLKKFLSNVAGIGKVEVMVTLKGSKERIVLKDSPYTQESMNEVDGEGGNRVSSSVKNDESTVMVGSGSGENLPYVVQELEPEVEGIAVIAEGGDNPEIIAEIIEAVQVLFNVPAHKVKVMKMN</sequence>
<feature type="region of interest" description="Disordered" evidence="1">
    <location>
        <begin position="60"/>
        <end position="86"/>
    </location>
</feature>
<keyword evidence="4" id="KW-1185">Reference proteome</keyword>
<evidence type="ECO:0000256" key="1">
    <source>
        <dbReference type="SAM" id="MobiDB-lite"/>
    </source>
</evidence>
<feature type="compositionally biased region" description="Polar residues" evidence="1">
    <location>
        <begin position="60"/>
        <end position="76"/>
    </location>
</feature>
<accession>A0A1I5EZ00</accession>
<feature type="transmembrane region" description="Helical" evidence="2">
    <location>
        <begin position="35"/>
        <end position="54"/>
    </location>
</feature>
<dbReference type="Proteomes" id="UP000198806">
    <property type="component" value="Unassembled WGS sequence"/>
</dbReference>
<keyword evidence="2" id="KW-0812">Transmembrane</keyword>
<dbReference type="RefSeq" id="WP_091686008.1">
    <property type="nucleotide sequence ID" value="NZ_BAABFM010000085.1"/>
</dbReference>
<proteinExistence type="predicted"/>
<organism evidence="3 4">
    <name type="scientific">Anaerocolumna aminovalerica</name>
    <dbReference type="NCBI Taxonomy" id="1527"/>
    <lineage>
        <taxon>Bacteria</taxon>
        <taxon>Bacillati</taxon>
        <taxon>Bacillota</taxon>
        <taxon>Clostridia</taxon>
        <taxon>Lachnospirales</taxon>
        <taxon>Lachnospiraceae</taxon>
        <taxon>Anaerocolumna</taxon>
    </lineage>
</organism>